<dbReference type="PANTHER" id="PTHR37710:SF1">
    <property type="entry name" value="TRANSMEMBRANE PROTEIN"/>
    <property type="match status" value="1"/>
</dbReference>
<feature type="region of interest" description="Disordered" evidence="1">
    <location>
        <begin position="180"/>
        <end position="215"/>
    </location>
</feature>
<dbReference type="AlphaFoldDB" id="A0AAW1MXM2"/>
<name>A0AAW1MXM2_SAPOF</name>
<reference evidence="2" key="1">
    <citation type="submission" date="2024-03" db="EMBL/GenBank/DDBJ databases">
        <title>WGS assembly of Saponaria officinalis var. Norfolk2.</title>
        <authorList>
            <person name="Jenkins J."/>
            <person name="Shu S."/>
            <person name="Grimwood J."/>
            <person name="Barry K."/>
            <person name="Goodstein D."/>
            <person name="Schmutz J."/>
            <person name="Leebens-Mack J."/>
            <person name="Osbourn A."/>
        </authorList>
    </citation>
    <scope>NUCLEOTIDE SEQUENCE [LARGE SCALE GENOMIC DNA]</scope>
    <source>
        <strain evidence="2">JIC</strain>
    </source>
</reference>
<dbReference type="PANTHER" id="PTHR37710">
    <property type="entry name" value="TRANSMEMBRANE PROTEIN"/>
    <property type="match status" value="1"/>
</dbReference>
<feature type="region of interest" description="Disordered" evidence="1">
    <location>
        <begin position="1"/>
        <end position="20"/>
    </location>
</feature>
<dbReference type="EMBL" id="JBDFQZ010000002">
    <property type="protein sequence ID" value="KAK9751152.1"/>
    <property type="molecule type" value="Genomic_DNA"/>
</dbReference>
<evidence type="ECO:0000313" key="3">
    <source>
        <dbReference type="Proteomes" id="UP001443914"/>
    </source>
</evidence>
<gene>
    <name evidence="2" type="ORF">RND81_02G245700</name>
</gene>
<comment type="caution">
    <text evidence="2">The sequence shown here is derived from an EMBL/GenBank/DDBJ whole genome shotgun (WGS) entry which is preliminary data.</text>
</comment>
<dbReference type="Proteomes" id="UP001443914">
    <property type="component" value="Unassembled WGS sequence"/>
</dbReference>
<accession>A0AAW1MXM2</accession>
<protein>
    <submittedName>
        <fullName evidence="2">Uncharacterized protein</fullName>
    </submittedName>
</protein>
<evidence type="ECO:0000313" key="2">
    <source>
        <dbReference type="EMBL" id="KAK9751152.1"/>
    </source>
</evidence>
<organism evidence="2 3">
    <name type="scientific">Saponaria officinalis</name>
    <name type="common">Common soapwort</name>
    <name type="synonym">Lychnis saponaria</name>
    <dbReference type="NCBI Taxonomy" id="3572"/>
    <lineage>
        <taxon>Eukaryota</taxon>
        <taxon>Viridiplantae</taxon>
        <taxon>Streptophyta</taxon>
        <taxon>Embryophyta</taxon>
        <taxon>Tracheophyta</taxon>
        <taxon>Spermatophyta</taxon>
        <taxon>Magnoliopsida</taxon>
        <taxon>eudicotyledons</taxon>
        <taxon>Gunneridae</taxon>
        <taxon>Pentapetalae</taxon>
        <taxon>Caryophyllales</taxon>
        <taxon>Caryophyllaceae</taxon>
        <taxon>Caryophylleae</taxon>
        <taxon>Saponaria</taxon>
    </lineage>
</organism>
<keyword evidence="3" id="KW-1185">Reference proteome</keyword>
<proteinExistence type="predicted"/>
<sequence length="241" mass="27163">MGSNFRCRNKMEDGSTTSRRRRPLYTCGASTLAVIWNVYKRVLEIDGLIGLVARRLAKVGSRASPLICVIQYQWLTTLSFIDGYILSIEKIVENYVPLTRHVFDKIDGVVDKVDNIPMDFEHLVDKLLGILNKISIFDSTKEKEIRVDTRSNATTSRGKNDAVVVSAMKCSYKEALEKGVKDDKDNEGKKDGVEDDCGTKNEKNGNDDNVGKQEDPLLELLDYGWETPRVRLTMSRSASYT</sequence>
<evidence type="ECO:0000256" key="1">
    <source>
        <dbReference type="SAM" id="MobiDB-lite"/>
    </source>
</evidence>